<protein>
    <submittedName>
        <fullName evidence="1">Uncharacterized protein</fullName>
    </submittedName>
</protein>
<evidence type="ECO:0000313" key="1">
    <source>
        <dbReference type="EMBL" id="BDT61881.1"/>
    </source>
</evidence>
<name>A0A9C7EZW5_9VIRU</name>
<sequence>MNSDDFISLDASVADQSDIVKLVGEALQAQSLFEKRTSPWERASWDDQDLENFKIQADMIQRLYYIDHYDDGISVREFELAVKTVHKGKVVYASMTAGCDCTGFYCQGDGEIYVTRDAQIFLKSILRTDIDLHNIWKSMVADGLNVEEPSSFDLLPMRQWNNVPMLKFLCHMKVYDERDKLRELASLVLPKILAQSVEEFLKTRETKDHHDEWR</sequence>
<dbReference type="EMBL" id="LC738870">
    <property type="protein sequence ID" value="BDT61881.1"/>
    <property type="molecule type" value="Genomic_DNA"/>
</dbReference>
<reference evidence="1" key="1">
    <citation type="submission" date="2022-10" db="EMBL/GenBank/DDBJ databases">
        <title>Genome sequences of endogenous nimaviruses in decapod crustaceans.</title>
        <authorList>
            <person name="Kawato S."/>
            <person name="Nozaki R."/>
            <person name="Kondo H."/>
            <person name="Hirono I."/>
        </authorList>
    </citation>
    <scope>NUCLEOTIDE SEQUENCE</scope>
    <source>
        <strain evidence="1">Mikawa2016</strain>
    </source>
</reference>
<proteinExistence type="predicted"/>
<accession>A0A9C7EZW5</accession>
<organism evidence="1">
    <name type="scientific">Penaeus monodon majanivirus A</name>
    <dbReference type="NCBI Taxonomy" id="2984271"/>
    <lineage>
        <taxon>Viruses</taxon>
        <taxon>Viruses incertae sedis</taxon>
        <taxon>Naldaviricetes</taxon>
        <taxon>Nimaviridae</taxon>
    </lineage>
</organism>